<dbReference type="EMBL" id="NCVQ01000003">
    <property type="protein sequence ID" value="PWZ38749.1"/>
    <property type="molecule type" value="Genomic_DNA"/>
</dbReference>
<evidence type="ECO:0000313" key="8">
    <source>
        <dbReference type="EMBL" id="PWZ38749.1"/>
    </source>
</evidence>
<gene>
    <name evidence="8" type="primary">VOZ1_6</name>
    <name evidence="8" type="ORF">Zm00014a_029347</name>
</gene>
<keyword evidence="4" id="KW-0812">Transmembrane</keyword>
<protein>
    <submittedName>
        <fullName evidence="8">Transcription factor VOZ1</fullName>
    </submittedName>
</protein>
<feature type="region of interest" description="Disordered" evidence="7">
    <location>
        <begin position="113"/>
        <end position="137"/>
    </location>
</feature>
<comment type="subcellular location">
    <subcellularLocation>
        <location evidence="1">Endomembrane system</location>
    </subcellularLocation>
</comment>
<reference evidence="8 9" key="1">
    <citation type="journal article" date="2018" name="Nat. Genet.">
        <title>Extensive intraspecific gene order and gene structural variations between Mo17 and other maize genomes.</title>
        <authorList>
            <person name="Sun S."/>
            <person name="Zhou Y."/>
            <person name="Chen J."/>
            <person name="Shi J."/>
            <person name="Zhao H."/>
            <person name="Zhao H."/>
            <person name="Song W."/>
            <person name="Zhang M."/>
            <person name="Cui Y."/>
            <person name="Dong X."/>
            <person name="Liu H."/>
            <person name="Ma X."/>
            <person name="Jiao Y."/>
            <person name="Wang B."/>
            <person name="Wei X."/>
            <person name="Stein J.C."/>
            <person name="Glaubitz J.C."/>
            <person name="Lu F."/>
            <person name="Yu G."/>
            <person name="Liang C."/>
            <person name="Fengler K."/>
            <person name="Li B."/>
            <person name="Rafalski A."/>
            <person name="Schnable P.S."/>
            <person name="Ware D.H."/>
            <person name="Buckler E.S."/>
            <person name="Lai J."/>
        </authorList>
    </citation>
    <scope>NUCLEOTIDE SEQUENCE [LARGE SCALE GENOMIC DNA]</scope>
    <source>
        <strain evidence="9">cv. Missouri 17</strain>
        <tissue evidence="8">Seedling</tissue>
    </source>
</reference>
<keyword evidence="5" id="KW-1133">Transmembrane helix</keyword>
<dbReference type="AlphaFoldDB" id="A0A3L6FV69"/>
<proteinExistence type="predicted"/>
<dbReference type="InterPro" id="IPR039277">
    <property type="entry name" value="VOZ1/VOZ2"/>
</dbReference>
<dbReference type="GO" id="GO:0016020">
    <property type="term" value="C:membrane"/>
    <property type="evidence" value="ECO:0007669"/>
    <property type="project" value="InterPro"/>
</dbReference>
<keyword evidence="2" id="KW-0328">Glycosyltransferase</keyword>
<name>A0A3L6FV69_MAIZE</name>
<evidence type="ECO:0000256" key="3">
    <source>
        <dbReference type="ARBA" id="ARBA00022679"/>
    </source>
</evidence>
<dbReference type="PANTHER" id="PTHR33873:SF3">
    <property type="entry name" value="OS05G0515700 PROTEIN"/>
    <property type="match status" value="1"/>
</dbReference>
<organism evidence="8 9">
    <name type="scientific">Zea mays</name>
    <name type="common">Maize</name>
    <dbReference type="NCBI Taxonomy" id="4577"/>
    <lineage>
        <taxon>Eukaryota</taxon>
        <taxon>Viridiplantae</taxon>
        <taxon>Streptophyta</taxon>
        <taxon>Embryophyta</taxon>
        <taxon>Tracheophyta</taxon>
        <taxon>Spermatophyta</taxon>
        <taxon>Magnoliopsida</taxon>
        <taxon>Liliopsida</taxon>
        <taxon>Poales</taxon>
        <taxon>Poaceae</taxon>
        <taxon>PACMAD clade</taxon>
        <taxon>Panicoideae</taxon>
        <taxon>Andropogonodae</taxon>
        <taxon>Andropogoneae</taxon>
        <taxon>Tripsacinae</taxon>
        <taxon>Zea</taxon>
    </lineage>
</organism>
<dbReference type="GO" id="GO:0048578">
    <property type="term" value="P:positive regulation of long-day photoperiodism, flowering"/>
    <property type="evidence" value="ECO:0007669"/>
    <property type="project" value="InterPro"/>
</dbReference>
<dbReference type="GO" id="GO:0006355">
    <property type="term" value="P:regulation of DNA-templated transcription"/>
    <property type="evidence" value="ECO:0007669"/>
    <property type="project" value="InterPro"/>
</dbReference>
<evidence type="ECO:0000256" key="1">
    <source>
        <dbReference type="ARBA" id="ARBA00004308"/>
    </source>
</evidence>
<accession>A0A3L6FV69</accession>
<dbReference type="GO" id="GO:0012505">
    <property type="term" value="C:endomembrane system"/>
    <property type="evidence" value="ECO:0007669"/>
    <property type="project" value="UniProtKB-SubCell"/>
</dbReference>
<sequence>MEKIKNGCWLARKKMAGGVQYGRRTFESGNRKQRSLLDYTGHGWYESWEQVSGPIFMFCTEAKKLSDGPQCEINASDALALYHLEYRSYSLKRSAKSKLSISPLNDIQQQVDKLTADSPMENKRTARSKPKANQKDTSANIHQHVNAHNQVNAPNAYQATPQGHLKVIAGVDKSINVTSKGGDDEFSELYTFKWTTLLIPPTTSLLLNFIGVVVGILGDCITSRGTEVVLNLFGSVDLILGGNPW</sequence>
<dbReference type="GO" id="GO:0030244">
    <property type="term" value="P:cellulose biosynthetic process"/>
    <property type="evidence" value="ECO:0007669"/>
    <property type="project" value="InterPro"/>
</dbReference>
<evidence type="ECO:0000313" key="9">
    <source>
        <dbReference type="Proteomes" id="UP000251960"/>
    </source>
</evidence>
<comment type="caution">
    <text evidence="8">The sequence shown here is derived from an EMBL/GenBank/DDBJ whole genome shotgun (WGS) entry which is preliminary data.</text>
</comment>
<evidence type="ECO:0000256" key="4">
    <source>
        <dbReference type="ARBA" id="ARBA00022692"/>
    </source>
</evidence>
<evidence type="ECO:0000256" key="6">
    <source>
        <dbReference type="ARBA" id="ARBA00023136"/>
    </source>
</evidence>
<evidence type="ECO:0000256" key="5">
    <source>
        <dbReference type="ARBA" id="ARBA00022989"/>
    </source>
</evidence>
<keyword evidence="3" id="KW-0808">Transferase</keyword>
<evidence type="ECO:0000256" key="2">
    <source>
        <dbReference type="ARBA" id="ARBA00022676"/>
    </source>
</evidence>
<evidence type="ECO:0000256" key="7">
    <source>
        <dbReference type="SAM" id="MobiDB-lite"/>
    </source>
</evidence>
<dbReference type="PANTHER" id="PTHR33873">
    <property type="entry name" value="TRANSCRIPTION FACTOR VOZ1"/>
    <property type="match status" value="1"/>
</dbReference>
<dbReference type="Proteomes" id="UP000251960">
    <property type="component" value="Chromosome 2"/>
</dbReference>
<dbReference type="InterPro" id="IPR005150">
    <property type="entry name" value="Cellulose_synth"/>
</dbReference>
<dbReference type="GO" id="GO:0016760">
    <property type="term" value="F:cellulose synthase (UDP-forming) activity"/>
    <property type="evidence" value="ECO:0007669"/>
    <property type="project" value="InterPro"/>
</dbReference>
<dbReference type="Pfam" id="PF03552">
    <property type="entry name" value="Cellulose_synt"/>
    <property type="match status" value="1"/>
</dbReference>
<keyword evidence="6" id="KW-0472">Membrane</keyword>